<keyword evidence="3 6" id="KW-0812">Transmembrane</keyword>
<name>A0A2T7G7J7_9RHOB</name>
<evidence type="ECO:0000313" key="8">
    <source>
        <dbReference type="Proteomes" id="UP000244446"/>
    </source>
</evidence>
<evidence type="ECO:0000313" key="7">
    <source>
        <dbReference type="EMBL" id="PVA10401.1"/>
    </source>
</evidence>
<dbReference type="InterPro" id="IPR002994">
    <property type="entry name" value="Surf1/Shy1"/>
</dbReference>
<evidence type="ECO:0000256" key="3">
    <source>
        <dbReference type="ARBA" id="ARBA00022692"/>
    </source>
</evidence>
<evidence type="ECO:0000256" key="5">
    <source>
        <dbReference type="ARBA" id="ARBA00023136"/>
    </source>
</evidence>
<protein>
    <recommendedName>
        <fullName evidence="6">SURF1-like protein</fullName>
    </recommendedName>
</protein>
<keyword evidence="6" id="KW-1003">Cell membrane</keyword>
<dbReference type="Proteomes" id="UP000244446">
    <property type="component" value="Unassembled WGS sequence"/>
</dbReference>
<comment type="caution">
    <text evidence="7">The sequence shown here is derived from an EMBL/GenBank/DDBJ whole genome shotgun (WGS) entry which is preliminary data.</text>
</comment>
<dbReference type="OrthoDB" id="6079986at2"/>
<dbReference type="AlphaFoldDB" id="A0A2T7G7J7"/>
<dbReference type="Pfam" id="PF02104">
    <property type="entry name" value="SURF1"/>
    <property type="match status" value="1"/>
</dbReference>
<dbReference type="PANTHER" id="PTHR23427:SF2">
    <property type="entry name" value="SURFEIT LOCUS PROTEIN 1"/>
    <property type="match status" value="1"/>
</dbReference>
<keyword evidence="4 6" id="KW-1133">Transmembrane helix</keyword>
<sequence>MRRLVVPLLFGILGAAVLISLGVWQVQRLSWKEAVLADIEARVAGAPVALPTAPDAARDRFLPVAAEGMLEGPELHVLVGAKELGAGYRLIQPLDLGERRIMVDRGFIGLTDKDAPRDRGAVRLIGNLHWPDEVDGYTPPPDLDKDIWFARDVPAMAEALNTEPVLLVVRQQEGGEPAGITPLPVDGGGIPNDHLQYAITWFSLALIWLAMTGYLLWRVRRGAGAKF</sequence>
<dbReference type="CDD" id="cd06662">
    <property type="entry name" value="SURF1"/>
    <property type="match status" value="1"/>
</dbReference>
<gene>
    <name evidence="7" type="ORF">DC366_09200</name>
</gene>
<keyword evidence="8" id="KW-1185">Reference proteome</keyword>
<dbReference type="EMBL" id="QCYH01000004">
    <property type="protein sequence ID" value="PVA10401.1"/>
    <property type="molecule type" value="Genomic_DNA"/>
</dbReference>
<accession>A0A2T7G7J7</accession>
<evidence type="ECO:0000256" key="4">
    <source>
        <dbReference type="ARBA" id="ARBA00022989"/>
    </source>
</evidence>
<dbReference type="PANTHER" id="PTHR23427">
    <property type="entry name" value="SURFEIT LOCUS PROTEIN"/>
    <property type="match status" value="1"/>
</dbReference>
<comment type="subcellular location">
    <subcellularLocation>
        <location evidence="6">Cell membrane</location>
        <topology evidence="6">Multi-pass membrane protein</topology>
    </subcellularLocation>
    <subcellularLocation>
        <location evidence="1">Membrane</location>
    </subcellularLocation>
</comment>
<comment type="caution">
    <text evidence="6">Lacks conserved residue(s) required for the propagation of feature annotation.</text>
</comment>
<organism evidence="7 8">
    <name type="scientific">Pelagivirga sediminicola</name>
    <dbReference type="NCBI Taxonomy" id="2170575"/>
    <lineage>
        <taxon>Bacteria</taxon>
        <taxon>Pseudomonadati</taxon>
        <taxon>Pseudomonadota</taxon>
        <taxon>Alphaproteobacteria</taxon>
        <taxon>Rhodobacterales</taxon>
        <taxon>Paracoccaceae</taxon>
        <taxon>Pelagivirga</taxon>
    </lineage>
</organism>
<reference evidence="7 8" key="1">
    <citation type="submission" date="2018-04" db="EMBL/GenBank/DDBJ databases">
        <title>Pelagivirga bohaiensis gen. nov., sp. nov., a bacterium isolated from the Bohai Sea.</title>
        <authorList>
            <person name="Ji X."/>
        </authorList>
    </citation>
    <scope>NUCLEOTIDE SEQUENCE [LARGE SCALE GENOMIC DNA]</scope>
    <source>
        <strain evidence="7 8">BH-SD19</strain>
    </source>
</reference>
<comment type="similarity">
    <text evidence="2 6">Belongs to the SURF1 family.</text>
</comment>
<feature type="transmembrane region" description="Helical" evidence="6">
    <location>
        <begin position="198"/>
        <end position="217"/>
    </location>
</feature>
<dbReference type="GO" id="GO:0005886">
    <property type="term" value="C:plasma membrane"/>
    <property type="evidence" value="ECO:0007669"/>
    <property type="project" value="UniProtKB-SubCell"/>
</dbReference>
<evidence type="ECO:0000256" key="6">
    <source>
        <dbReference type="RuleBase" id="RU363076"/>
    </source>
</evidence>
<dbReference type="InterPro" id="IPR045214">
    <property type="entry name" value="Surf1/Surf4"/>
</dbReference>
<proteinExistence type="inferred from homology"/>
<evidence type="ECO:0000256" key="2">
    <source>
        <dbReference type="ARBA" id="ARBA00007165"/>
    </source>
</evidence>
<dbReference type="PROSITE" id="PS50895">
    <property type="entry name" value="SURF1"/>
    <property type="match status" value="1"/>
</dbReference>
<evidence type="ECO:0000256" key="1">
    <source>
        <dbReference type="ARBA" id="ARBA00004370"/>
    </source>
</evidence>
<keyword evidence="5 6" id="KW-0472">Membrane</keyword>